<dbReference type="Proteomes" id="UP001234989">
    <property type="component" value="Chromosome 9"/>
</dbReference>
<evidence type="ECO:0008006" key="3">
    <source>
        <dbReference type="Google" id="ProtNLM"/>
    </source>
</evidence>
<reference evidence="1" key="1">
    <citation type="submission" date="2023-08" db="EMBL/GenBank/DDBJ databases">
        <title>A de novo genome assembly of Solanum verrucosum Schlechtendal, a Mexican diploid species geographically isolated from the other diploid A-genome species in potato relatives.</title>
        <authorList>
            <person name="Hosaka K."/>
        </authorList>
    </citation>
    <scope>NUCLEOTIDE SEQUENCE</scope>
    <source>
        <tissue evidence="1">Young leaves</tissue>
    </source>
</reference>
<protein>
    <recommendedName>
        <fullName evidence="3">F-box protein</fullName>
    </recommendedName>
</protein>
<accession>A0AAF0ZQM1</accession>
<dbReference type="EMBL" id="CP133620">
    <property type="protein sequence ID" value="WMV47866.1"/>
    <property type="molecule type" value="Genomic_DNA"/>
</dbReference>
<sequence length="135" mass="15542">MNICSIDFCDEKWAEIEKPCNFNFNDYGHFVLGVLGSDLSVFCNYTRGADIWVMTEYGVKESRTKLFTIKSHNEFIPCLYGLPIFLSNGDILLEIGSRLGKYNPKDDSIKYLDVTNFAPYVEAEIYVKSLVYPFF</sequence>
<dbReference type="AlphaFoldDB" id="A0AAF0ZQM1"/>
<proteinExistence type="predicted"/>
<keyword evidence="2" id="KW-1185">Reference proteome</keyword>
<evidence type="ECO:0000313" key="2">
    <source>
        <dbReference type="Proteomes" id="UP001234989"/>
    </source>
</evidence>
<evidence type="ECO:0000313" key="1">
    <source>
        <dbReference type="EMBL" id="WMV47866.1"/>
    </source>
</evidence>
<organism evidence="1 2">
    <name type="scientific">Solanum verrucosum</name>
    <dbReference type="NCBI Taxonomy" id="315347"/>
    <lineage>
        <taxon>Eukaryota</taxon>
        <taxon>Viridiplantae</taxon>
        <taxon>Streptophyta</taxon>
        <taxon>Embryophyta</taxon>
        <taxon>Tracheophyta</taxon>
        <taxon>Spermatophyta</taxon>
        <taxon>Magnoliopsida</taxon>
        <taxon>eudicotyledons</taxon>
        <taxon>Gunneridae</taxon>
        <taxon>Pentapetalae</taxon>
        <taxon>asterids</taxon>
        <taxon>lamiids</taxon>
        <taxon>Solanales</taxon>
        <taxon>Solanaceae</taxon>
        <taxon>Solanoideae</taxon>
        <taxon>Solaneae</taxon>
        <taxon>Solanum</taxon>
    </lineage>
</organism>
<name>A0AAF0ZQM1_SOLVR</name>
<gene>
    <name evidence="1" type="ORF">MTR67_041251</name>
</gene>